<evidence type="ECO:0000256" key="1">
    <source>
        <dbReference type="ARBA" id="ARBA00022676"/>
    </source>
</evidence>
<evidence type="ECO:0000313" key="5">
    <source>
        <dbReference type="EMBL" id="KAG6523118.1"/>
    </source>
</evidence>
<feature type="domain" description="Glycosyl transferase family 1" evidence="4">
    <location>
        <begin position="407"/>
        <end position="544"/>
    </location>
</feature>
<keyword evidence="3" id="KW-0472">Membrane</keyword>
<reference evidence="5 6" key="1">
    <citation type="submission" date="2020-08" db="EMBL/GenBank/DDBJ databases">
        <title>Plant Genome Project.</title>
        <authorList>
            <person name="Zhang R.-G."/>
        </authorList>
    </citation>
    <scope>NUCLEOTIDE SEQUENCE [LARGE SCALE GENOMIC DNA]</scope>
    <source>
        <tissue evidence="5">Rhizome</tissue>
    </source>
</reference>
<proteinExistence type="predicted"/>
<feature type="transmembrane region" description="Helical" evidence="3">
    <location>
        <begin position="101"/>
        <end position="119"/>
    </location>
</feature>
<dbReference type="PANTHER" id="PTHR46635">
    <property type="entry name" value="GLYCOSYL TRANSFERASE FAMILY 1 PROTEIN"/>
    <property type="match status" value="1"/>
</dbReference>
<dbReference type="AlphaFoldDB" id="A0A8J5HB08"/>
<evidence type="ECO:0000256" key="2">
    <source>
        <dbReference type="SAM" id="MobiDB-lite"/>
    </source>
</evidence>
<gene>
    <name evidence="5" type="ORF">ZIOFF_012971</name>
</gene>
<dbReference type="PANTHER" id="PTHR46635:SF1">
    <property type="entry name" value="GLYCOSYL TRANSFERASE FAMILY 1 PROTEIN"/>
    <property type="match status" value="1"/>
</dbReference>
<sequence>MSLPEKRQRCDCFTLYAASNSKLCFPTFLTPLLHLLPVSLSLIRGSRDLAAGDEMASLEKPLPSTRPAARFRSSLSPASERRPRMRPRFVCLSSKIEYQHWALAVVAFFLVVLLYQAFLPSSPVADRSPGRLSASALVGTAGVGDLDFGDGIKFVPQMLFELEREKQEEANSSALASRRRVKRFQLRKPKLALVVPDLSPDALQLKMVSIAVALKECGYDIQVFSFSDGPAHMVWRAMGIFIVIFPSILNPGANIDWFEYSAILVSSMEASPIFSRILIVVDSLLQEPFKYIPVIWNIEEASVAFHLNVYSSEVQLHFVNDWKQDFARATAVVFPTHSLLIPYSAFDMGNHIVIPGSPAEAWEADTFLARYKGQLLKESLGYMPEDFLITVIGSQFSYSGMLLEHGLVLEALKPLLQQFLSSNTSYSLMKVCIYGWNFTSSYKKAVEAIAQKAGYSSSLVEHIVISDDPKYLGSANLVIYGSFLEEQSFPSILKHAMCLGKLIVAPDLDMIRKYVDDQVNGYLFPKENIHMLTQILLNAISKGKLSLFAQRIASVGKSHARNLMAAEAIQGYISLLEKVITFPSDVLYPKAVEQIPLRLMEQWQWELFANVSEEGLLNSSSRSSTFLKNLVEKWNNSHTNNSAHSYADADGTWNPIDWEEEKKTEMMIAEDRLEELDRDDQPHGTWDEIYKYVKKAERLKNELIQSKERDHRELERTGQPLCIYEPYFGEATWPFLHQTSLYRGISLSSKGQRLETDDIDASSRLPLLSNPYYRDALGDYGAFFALAYLIDSVHKNAWIGFQSWRVSARKASLSREAETALIRAIEEEIHGDSLYFWFAIDKDPRNSEKMDFWTFCDAINAGNCRTAVIEAFRRMYGLGDDWNHLPLMPDDGDSWSIMHSWALPTPSFLEFVMFSRMFVDALDREMYEEHHRSGYCYLSTSKDRHCYSRLLELLVNVWAYHSARRLIYVDPESGSMQEHHRLENRRNKMWIKWFSYSTLKGMDEDLAEEADSDPPNWRWLWPATGEVFGQGVHDREMIMRQSEKERKKRETKEKIQRMKKRARQKSIGKYIKPLHDKTSDSNASKTV</sequence>
<dbReference type="SUPFAM" id="SSF53756">
    <property type="entry name" value="UDP-Glycosyltransferase/glycogen phosphorylase"/>
    <property type="match status" value="1"/>
</dbReference>
<evidence type="ECO:0000313" key="6">
    <source>
        <dbReference type="Proteomes" id="UP000734854"/>
    </source>
</evidence>
<dbReference type="EMBL" id="JACMSC010000004">
    <property type="protein sequence ID" value="KAG6523118.1"/>
    <property type="molecule type" value="Genomic_DNA"/>
</dbReference>
<keyword evidence="1" id="KW-0328">Glycosyltransferase</keyword>
<evidence type="ECO:0000259" key="4">
    <source>
        <dbReference type="Pfam" id="PF00534"/>
    </source>
</evidence>
<feature type="region of interest" description="Disordered" evidence="2">
    <location>
        <begin position="59"/>
        <end position="79"/>
    </location>
</feature>
<dbReference type="InterPro" id="IPR001296">
    <property type="entry name" value="Glyco_trans_1"/>
</dbReference>
<dbReference type="Pfam" id="PF00534">
    <property type="entry name" value="Glycos_transf_1"/>
    <property type="match status" value="1"/>
</dbReference>
<organism evidence="5 6">
    <name type="scientific">Zingiber officinale</name>
    <name type="common">Ginger</name>
    <name type="synonym">Amomum zingiber</name>
    <dbReference type="NCBI Taxonomy" id="94328"/>
    <lineage>
        <taxon>Eukaryota</taxon>
        <taxon>Viridiplantae</taxon>
        <taxon>Streptophyta</taxon>
        <taxon>Embryophyta</taxon>
        <taxon>Tracheophyta</taxon>
        <taxon>Spermatophyta</taxon>
        <taxon>Magnoliopsida</taxon>
        <taxon>Liliopsida</taxon>
        <taxon>Zingiberales</taxon>
        <taxon>Zingiberaceae</taxon>
        <taxon>Zingiber</taxon>
    </lineage>
</organism>
<keyword evidence="1" id="KW-0808">Transferase</keyword>
<feature type="region of interest" description="Disordered" evidence="2">
    <location>
        <begin position="1040"/>
        <end position="1087"/>
    </location>
</feature>
<keyword evidence="3" id="KW-1133">Transmembrane helix</keyword>
<dbReference type="Proteomes" id="UP000734854">
    <property type="component" value="Unassembled WGS sequence"/>
</dbReference>
<keyword evidence="6" id="KW-1185">Reference proteome</keyword>
<dbReference type="Gene3D" id="3.40.50.2000">
    <property type="entry name" value="Glycogen Phosphorylase B"/>
    <property type="match status" value="1"/>
</dbReference>
<name>A0A8J5HB08_ZINOF</name>
<comment type="caution">
    <text evidence="5">The sequence shown here is derived from an EMBL/GenBank/DDBJ whole genome shotgun (WGS) entry which is preliminary data.</text>
</comment>
<accession>A0A8J5HB08</accession>
<feature type="compositionally biased region" description="Basic residues" evidence="2">
    <location>
        <begin position="1057"/>
        <end position="1066"/>
    </location>
</feature>
<keyword evidence="3" id="KW-0812">Transmembrane</keyword>
<evidence type="ECO:0000256" key="3">
    <source>
        <dbReference type="SAM" id="Phobius"/>
    </source>
</evidence>
<protein>
    <recommendedName>
        <fullName evidence="4">Glycosyl transferase family 1 domain-containing protein</fullName>
    </recommendedName>
</protein>
<dbReference type="GO" id="GO:0016757">
    <property type="term" value="F:glycosyltransferase activity"/>
    <property type="evidence" value="ECO:0007669"/>
    <property type="project" value="UniProtKB-KW"/>
</dbReference>
<feature type="compositionally biased region" description="Basic and acidic residues" evidence="2">
    <location>
        <begin position="1040"/>
        <end position="1056"/>
    </location>
</feature>